<evidence type="ECO:0000259" key="1">
    <source>
        <dbReference type="Pfam" id="PF06276"/>
    </source>
</evidence>
<dbReference type="GO" id="GO:0051537">
    <property type="term" value="F:2 iron, 2 sulfur cluster binding"/>
    <property type="evidence" value="ECO:0007669"/>
    <property type="project" value="InterPro"/>
</dbReference>
<dbReference type="EMBL" id="CP000781">
    <property type="protein sequence ID" value="ABS68024.1"/>
    <property type="molecule type" value="Genomic_DNA"/>
</dbReference>
<evidence type="ECO:0000313" key="3">
    <source>
        <dbReference type="EMBL" id="ABS68024.1"/>
    </source>
</evidence>
<dbReference type="STRING" id="78245.Xaut_2784"/>
<dbReference type="InterPro" id="IPR022770">
    <property type="entry name" value="IucA/IucC-like_C"/>
</dbReference>
<feature type="domain" description="Ferric siderophore reductase C-terminal" evidence="2">
    <location>
        <begin position="213"/>
        <end position="233"/>
    </location>
</feature>
<name>A7IJ31_XANP2</name>
<dbReference type="eggNOG" id="COG4114">
    <property type="taxonomic scope" value="Bacteria"/>
</dbReference>
<dbReference type="Pfam" id="PF11575">
    <property type="entry name" value="FhuF_C"/>
    <property type="match status" value="1"/>
</dbReference>
<dbReference type="Proteomes" id="UP000002417">
    <property type="component" value="Chromosome"/>
</dbReference>
<dbReference type="AlphaFoldDB" id="A7IJ31"/>
<reference evidence="3 4" key="1">
    <citation type="submission" date="2007-07" db="EMBL/GenBank/DDBJ databases">
        <title>Complete sequence of chromosome of Xanthobacter autotrophicus Py2.</title>
        <authorList>
            <consortium name="US DOE Joint Genome Institute"/>
            <person name="Copeland A."/>
            <person name="Lucas S."/>
            <person name="Lapidus A."/>
            <person name="Barry K."/>
            <person name="Glavina del Rio T."/>
            <person name="Hammon N."/>
            <person name="Israni S."/>
            <person name="Dalin E."/>
            <person name="Tice H."/>
            <person name="Pitluck S."/>
            <person name="Sims D."/>
            <person name="Brettin T."/>
            <person name="Bruce D."/>
            <person name="Detter J.C."/>
            <person name="Han C."/>
            <person name="Tapia R."/>
            <person name="Brainard J."/>
            <person name="Schmutz J."/>
            <person name="Larimer F."/>
            <person name="Land M."/>
            <person name="Hauser L."/>
            <person name="Kyrpides N."/>
            <person name="Kim E."/>
            <person name="Ensigns S.A."/>
            <person name="Richardson P."/>
        </authorList>
    </citation>
    <scope>NUCLEOTIDE SEQUENCE [LARGE SCALE GENOMIC DNA]</scope>
    <source>
        <strain evidence="4">ATCC BAA-1158 / Py2</strain>
    </source>
</reference>
<keyword evidence="4" id="KW-1185">Reference proteome</keyword>
<proteinExistence type="predicted"/>
<dbReference type="PhylomeDB" id="A7IJ31"/>
<sequence length="252" mass="27080">MIPVLAPIFHGPLEPYADTLVLPGDKPGAFPLPELLAPARLDATLDLVAAHFGGEDRRALASLFSIHYVHILMPVVVVANLVLGHHLPVALADLAIVLDEEGLPDHFVLPHDGHADGEVDPFVRFKPLVFDHLEPVFAALAARSGLSTKVMWTNAANLFEAILRELEGTGQVPSAVAAGDRLVAAPRWSDGVRNPFHAPVRYEAGAGGEGRWRRVCCVRYLLPERGYCSNCPHVLVGDKTSKGKATRGATVP</sequence>
<dbReference type="InterPro" id="IPR024726">
    <property type="entry name" value="FhuF_C"/>
</dbReference>
<dbReference type="NCBIfam" id="TIGR03951">
    <property type="entry name" value="Fe_III_red_FhuF"/>
    <property type="match status" value="1"/>
</dbReference>
<dbReference type="InterPro" id="IPR008090">
    <property type="entry name" value="Fe_iron_reduct"/>
</dbReference>
<accession>A7IJ31</accession>
<dbReference type="HOGENOM" id="CLU_088228_1_0_5"/>
<feature type="domain" description="Aerobactin siderophore biosynthesis IucA/IucC-like C-terminal" evidence="1">
    <location>
        <begin position="62"/>
        <end position="206"/>
    </location>
</feature>
<dbReference type="Pfam" id="PF06276">
    <property type="entry name" value="FhuF"/>
    <property type="match status" value="1"/>
</dbReference>
<dbReference type="OrthoDB" id="8993954at2"/>
<evidence type="ECO:0000259" key="2">
    <source>
        <dbReference type="Pfam" id="PF11575"/>
    </source>
</evidence>
<dbReference type="KEGG" id="xau:Xaut_2784"/>
<organism evidence="3 4">
    <name type="scientific">Xanthobacter autotrophicus (strain ATCC BAA-1158 / Py2)</name>
    <dbReference type="NCBI Taxonomy" id="78245"/>
    <lineage>
        <taxon>Bacteria</taxon>
        <taxon>Pseudomonadati</taxon>
        <taxon>Pseudomonadota</taxon>
        <taxon>Alphaproteobacteria</taxon>
        <taxon>Hyphomicrobiales</taxon>
        <taxon>Xanthobacteraceae</taxon>
        <taxon>Xanthobacter</taxon>
    </lineage>
</organism>
<dbReference type="GO" id="GO:0003824">
    <property type="term" value="F:catalytic activity"/>
    <property type="evidence" value="ECO:0007669"/>
    <property type="project" value="UniProtKB-ARBA"/>
</dbReference>
<evidence type="ECO:0000313" key="4">
    <source>
        <dbReference type="Proteomes" id="UP000002417"/>
    </source>
</evidence>
<gene>
    <name evidence="3" type="ordered locus">Xaut_2784</name>
</gene>
<protein>
    <submittedName>
        <fullName evidence="3">Ferric iron reductase</fullName>
    </submittedName>
</protein>